<keyword evidence="5" id="KW-0378">Hydrolase</keyword>
<dbReference type="EC" id="3.6.1.73" evidence="9"/>
<protein>
    <recommendedName>
        <fullName evidence="9">inosine/xanthosine triphosphatase</fullName>
        <ecNumber evidence="9">3.6.1.73</ecNumber>
    </recommendedName>
</protein>
<evidence type="ECO:0000256" key="7">
    <source>
        <dbReference type="ARBA" id="ARBA00023080"/>
    </source>
</evidence>
<dbReference type="InterPro" id="IPR029001">
    <property type="entry name" value="ITPase-like_fam"/>
</dbReference>
<dbReference type="GO" id="GO:0103023">
    <property type="term" value="F:ITPase activity"/>
    <property type="evidence" value="ECO:0007669"/>
    <property type="project" value="UniProtKB-EC"/>
</dbReference>
<proteinExistence type="predicted"/>
<evidence type="ECO:0000313" key="13">
    <source>
        <dbReference type="EMBL" id="OAS16387.1"/>
    </source>
</evidence>
<dbReference type="RefSeq" id="WP_068667403.1">
    <property type="nucleotide sequence ID" value="NZ_LYPB01000076.1"/>
</dbReference>
<keyword evidence="8" id="KW-0464">Manganese</keyword>
<dbReference type="SUPFAM" id="SSF52972">
    <property type="entry name" value="ITPase-like"/>
    <property type="match status" value="1"/>
</dbReference>
<keyword evidence="14" id="KW-1185">Reference proteome</keyword>
<sequence length="176" mass="18920">MFDKTIRIALGTNNQAKRAAVVAATGLEPICHAVPSGVSDQPLTEDETILGAITRAKNVLAAEPAADFGLGLEGGLTYDSTHTMQWYLFSVCAAWDGNQLYIGKGLYFPIPNSIGEKLEQGGNELRHIVDELSSTVGSNHKEGAYGLFTDGRITRSDVFRDAVLAALTPFQSKLYT</sequence>
<keyword evidence="4" id="KW-0547">Nucleotide-binding</keyword>
<gene>
    <name evidence="13" type="ORF">A8708_20435</name>
</gene>
<dbReference type="PANTHER" id="PTHR34699:SF2">
    <property type="entry name" value="NON-CANONICAL PURINE NTP PHOSPHATASE_PRRC1 DOMAIN-CONTAINING PROTEIN"/>
    <property type="match status" value="1"/>
</dbReference>
<evidence type="ECO:0000256" key="10">
    <source>
        <dbReference type="ARBA" id="ARBA00048174"/>
    </source>
</evidence>
<dbReference type="Proteomes" id="UP000078454">
    <property type="component" value="Unassembled WGS sequence"/>
</dbReference>
<keyword evidence="6" id="KW-0460">Magnesium</keyword>
<evidence type="ECO:0000256" key="1">
    <source>
        <dbReference type="ARBA" id="ARBA00001936"/>
    </source>
</evidence>
<dbReference type="Gene3D" id="3.90.950.10">
    <property type="match status" value="1"/>
</dbReference>
<evidence type="ECO:0000256" key="8">
    <source>
        <dbReference type="ARBA" id="ARBA00023211"/>
    </source>
</evidence>
<dbReference type="GO" id="GO:0006772">
    <property type="term" value="P:thiamine metabolic process"/>
    <property type="evidence" value="ECO:0007669"/>
    <property type="project" value="TreeGrafter"/>
</dbReference>
<evidence type="ECO:0000256" key="4">
    <source>
        <dbReference type="ARBA" id="ARBA00022741"/>
    </source>
</evidence>
<evidence type="ECO:0000256" key="11">
    <source>
        <dbReference type="ARBA" id="ARBA00048781"/>
    </source>
</evidence>
<dbReference type="InterPro" id="IPR050299">
    <property type="entry name" value="YjjX_NTPase"/>
</dbReference>
<organism evidence="13 14">
    <name type="scientific">Paenibacillus oryzisoli</name>
    <dbReference type="NCBI Taxonomy" id="1850517"/>
    <lineage>
        <taxon>Bacteria</taxon>
        <taxon>Bacillati</taxon>
        <taxon>Bacillota</taxon>
        <taxon>Bacilli</taxon>
        <taxon>Bacillales</taxon>
        <taxon>Paenibacillaceae</taxon>
        <taxon>Paenibacillus</taxon>
    </lineage>
</organism>
<reference evidence="13 14" key="1">
    <citation type="submission" date="2016-05" db="EMBL/GenBank/DDBJ databases">
        <title>Paenibacillus sp. 1ZS3-15 nov., isolated from the rhizosphere soil.</title>
        <authorList>
            <person name="Zhang X.X."/>
            <person name="Zhang J."/>
        </authorList>
    </citation>
    <scope>NUCLEOTIDE SEQUENCE [LARGE SCALE GENOMIC DNA]</scope>
    <source>
        <strain evidence="13 14">1ZS3-15</strain>
    </source>
</reference>
<evidence type="ECO:0000256" key="3">
    <source>
        <dbReference type="ARBA" id="ARBA00022723"/>
    </source>
</evidence>
<comment type="cofactor">
    <cofactor evidence="1">
        <name>Mn(2+)</name>
        <dbReference type="ChEBI" id="CHEBI:29035"/>
    </cofactor>
</comment>
<comment type="catalytic activity">
    <reaction evidence="10">
        <text>ITP + H2O = IDP + phosphate + H(+)</text>
        <dbReference type="Rhea" id="RHEA:28330"/>
        <dbReference type="ChEBI" id="CHEBI:15377"/>
        <dbReference type="ChEBI" id="CHEBI:15378"/>
        <dbReference type="ChEBI" id="CHEBI:43474"/>
        <dbReference type="ChEBI" id="CHEBI:58280"/>
        <dbReference type="ChEBI" id="CHEBI:61402"/>
        <dbReference type="EC" id="3.6.1.73"/>
    </reaction>
</comment>
<evidence type="ECO:0000256" key="5">
    <source>
        <dbReference type="ARBA" id="ARBA00022801"/>
    </source>
</evidence>
<comment type="caution">
    <text evidence="13">The sequence shown here is derived from an EMBL/GenBank/DDBJ whole genome shotgun (WGS) entry which is preliminary data.</text>
</comment>
<dbReference type="PANTHER" id="PTHR34699">
    <property type="match status" value="1"/>
</dbReference>
<dbReference type="EMBL" id="LYPB01000076">
    <property type="protein sequence ID" value="OAS16387.1"/>
    <property type="molecule type" value="Genomic_DNA"/>
</dbReference>
<comment type="catalytic activity">
    <reaction evidence="11">
        <text>XTP + H2O = XDP + phosphate + H(+)</text>
        <dbReference type="Rhea" id="RHEA:28406"/>
        <dbReference type="ChEBI" id="CHEBI:15377"/>
        <dbReference type="ChEBI" id="CHEBI:15378"/>
        <dbReference type="ChEBI" id="CHEBI:43474"/>
        <dbReference type="ChEBI" id="CHEBI:59884"/>
        <dbReference type="ChEBI" id="CHEBI:61314"/>
        <dbReference type="EC" id="3.6.1.73"/>
    </reaction>
</comment>
<evidence type="ECO:0000256" key="2">
    <source>
        <dbReference type="ARBA" id="ARBA00001946"/>
    </source>
</evidence>
<evidence type="ECO:0000256" key="9">
    <source>
        <dbReference type="ARBA" id="ARBA00038901"/>
    </source>
</evidence>
<dbReference type="AlphaFoldDB" id="A0A198A5H5"/>
<evidence type="ECO:0000259" key="12">
    <source>
        <dbReference type="Pfam" id="PF01931"/>
    </source>
</evidence>
<comment type="cofactor">
    <cofactor evidence="2">
        <name>Mg(2+)</name>
        <dbReference type="ChEBI" id="CHEBI:18420"/>
    </cofactor>
</comment>
<dbReference type="OrthoDB" id="164951at2"/>
<keyword evidence="7" id="KW-0546">Nucleotide metabolism</keyword>
<dbReference type="GO" id="GO:0009117">
    <property type="term" value="P:nucleotide metabolic process"/>
    <property type="evidence" value="ECO:0007669"/>
    <property type="project" value="UniProtKB-KW"/>
</dbReference>
<dbReference type="InterPro" id="IPR026533">
    <property type="entry name" value="NTPase/PRRC1"/>
</dbReference>
<accession>A0A198A5H5</accession>
<keyword evidence="3" id="KW-0479">Metal-binding</keyword>
<name>A0A198A5H5_9BACL</name>
<feature type="domain" description="Non-canonical purine NTP phosphatase/PRRC1" evidence="12">
    <location>
        <begin position="11"/>
        <end position="170"/>
    </location>
</feature>
<dbReference type="GO" id="GO:0000166">
    <property type="term" value="F:nucleotide binding"/>
    <property type="evidence" value="ECO:0007669"/>
    <property type="project" value="UniProtKB-KW"/>
</dbReference>
<dbReference type="STRING" id="1850517.A8708_20435"/>
<dbReference type="GO" id="GO:0046872">
    <property type="term" value="F:metal ion binding"/>
    <property type="evidence" value="ECO:0007669"/>
    <property type="project" value="UniProtKB-KW"/>
</dbReference>
<dbReference type="Pfam" id="PF01931">
    <property type="entry name" value="NTPase_I-T"/>
    <property type="match status" value="1"/>
</dbReference>
<evidence type="ECO:0000313" key="14">
    <source>
        <dbReference type="Proteomes" id="UP000078454"/>
    </source>
</evidence>
<evidence type="ECO:0000256" key="6">
    <source>
        <dbReference type="ARBA" id="ARBA00022842"/>
    </source>
</evidence>